<dbReference type="InterPro" id="IPR025337">
    <property type="entry name" value="Questin_oxidase-like"/>
</dbReference>
<dbReference type="PANTHER" id="PTHR35870:SF6">
    <property type="entry name" value="MGS207 PROTEIN"/>
    <property type="match status" value="1"/>
</dbReference>
<dbReference type="PANTHER" id="PTHR35870">
    <property type="entry name" value="PROTEIN, PUTATIVE (AFU_ORTHOLOGUE AFUA_5G03330)-RELATED"/>
    <property type="match status" value="1"/>
</dbReference>
<evidence type="ECO:0000313" key="2">
    <source>
        <dbReference type="EMBL" id="KAF3763772.1"/>
    </source>
</evidence>
<evidence type="ECO:0000256" key="1">
    <source>
        <dbReference type="ARBA" id="ARBA00023002"/>
    </source>
</evidence>
<organism evidence="2 3">
    <name type="scientific">Cryphonectria parasitica (strain ATCC 38755 / EP155)</name>
    <dbReference type="NCBI Taxonomy" id="660469"/>
    <lineage>
        <taxon>Eukaryota</taxon>
        <taxon>Fungi</taxon>
        <taxon>Dikarya</taxon>
        <taxon>Ascomycota</taxon>
        <taxon>Pezizomycotina</taxon>
        <taxon>Sordariomycetes</taxon>
        <taxon>Sordariomycetidae</taxon>
        <taxon>Diaporthales</taxon>
        <taxon>Cryphonectriaceae</taxon>
        <taxon>Cryphonectria-Endothia species complex</taxon>
        <taxon>Cryphonectria</taxon>
    </lineage>
</organism>
<dbReference type="Proteomes" id="UP000803844">
    <property type="component" value="Unassembled WGS sequence"/>
</dbReference>
<dbReference type="OrthoDB" id="10265971at2759"/>
<gene>
    <name evidence="2" type="ORF">M406DRAFT_341195</name>
</gene>
<accession>A0A9P5CMZ5</accession>
<name>A0A9P5CMZ5_CRYP1</name>
<sequence>MDSITVFDSLLVKDHVTHALVQDEEQYNEVPMRAYMDYFSTQHAHLKGNHRALVESQFCGFTPLVCGLFSGFGQAMITLGDAMEARNSIMVVQSFVLSSVGYSALISDILTDKRFERPSTTASSPSIILSRAAHDGRFSLNRSGPGFRHAHVILSSPPAREAIADYVHQLDLSNVARLLDNMSRLSVLMLCGTHKKGSPAFDLYLSRTVSLVNSLRVLIHECPSQQLDLLIRGTWFLLVLSYITQLRPRLDESLIWSFSTKIGKASWEDLLRPLHLNADALQGKHHDPHFLRALRSLRALSLSGKTDDPLYLHAAQKLDSEWQGWTGLGKAQEASLNIRL</sequence>
<reference evidence="2" key="1">
    <citation type="journal article" date="2020" name="Phytopathology">
        <title>Genome sequence of the chestnut blight fungus Cryphonectria parasitica EP155: A fundamental resource for an archetypical invasive plant pathogen.</title>
        <authorList>
            <person name="Crouch J.A."/>
            <person name="Dawe A."/>
            <person name="Aerts A."/>
            <person name="Barry K."/>
            <person name="Churchill A.C.L."/>
            <person name="Grimwood J."/>
            <person name="Hillman B."/>
            <person name="Milgroom M.G."/>
            <person name="Pangilinan J."/>
            <person name="Smith M."/>
            <person name="Salamov A."/>
            <person name="Schmutz J."/>
            <person name="Yadav J."/>
            <person name="Grigoriev I.V."/>
            <person name="Nuss D."/>
        </authorList>
    </citation>
    <scope>NUCLEOTIDE SEQUENCE</scope>
    <source>
        <strain evidence="2">EP155</strain>
    </source>
</reference>
<evidence type="ECO:0000313" key="3">
    <source>
        <dbReference type="Proteomes" id="UP000803844"/>
    </source>
</evidence>
<protein>
    <submittedName>
        <fullName evidence="2">Uncharacterized protein</fullName>
    </submittedName>
</protein>
<dbReference type="RefSeq" id="XP_040774733.1">
    <property type="nucleotide sequence ID" value="XM_040921633.1"/>
</dbReference>
<keyword evidence="1" id="KW-0560">Oxidoreductase</keyword>
<dbReference type="GeneID" id="63838762"/>
<dbReference type="Pfam" id="PF14027">
    <property type="entry name" value="Questin_oxidase"/>
    <property type="match status" value="1"/>
</dbReference>
<dbReference type="GO" id="GO:0016491">
    <property type="term" value="F:oxidoreductase activity"/>
    <property type="evidence" value="ECO:0007669"/>
    <property type="project" value="UniProtKB-KW"/>
</dbReference>
<comment type="caution">
    <text evidence="2">The sequence shown here is derived from an EMBL/GenBank/DDBJ whole genome shotgun (WGS) entry which is preliminary data.</text>
</comment>
<dbReference type="EMBL" id="MU032349">
    <property type="protein sequence ID" value="KAF3763772.1"/>
    <property type="molecule type" value="Genomic_DNA"/>
</dbReference>
<keyword evidence="3" id="KW-1185">Reference proteome</keyword>
<dbReference type="AlphaFoldDB" id="A0A9P5CMZ5"/>
<proteinExistence type="predicted"/>